<name>A0A6G1F875_9ORYZ</name>
<evidence type="ECO:0000313" key="2">
    <source>
        <dbReference type="EMBL" id="KAF0933126.1"/>
    </source>
</evidence>
<protein>
    <submittedName>
        <fullName evidence="2">Uncharacterized protein</fullName>
    </submittedName>
</protein>
<gene>
    <name evidence="2" type="ORF">E2562_014116</name>
</gene>
<feature type="chain" id="PRO_5026195693" evidence="1">
    <location>
        <begin position="26"/>
        <end position="71"/>
    </location>
</feature>
<dbReference type="Proteomes" id="UP000479710">
    <property type="component" value="Unassembled WGS sequence"/>
</dbReference>
<keyword evidence="3" id="KW-1185">Reference proteome</keyword>
<dbReference type="AlphaFoldDB" id="A0A6G1F875"/>
<comment type="caution">
    <text evidence="2">The sequence shown here is derived from an EMBL/GenBank/DDBJ whole genome shotgun (WGS) entry which is preliminary data.</text>
</comment>
<sequence length="71" mass="7318">MGKVMSIRLVLVALVLVAVVVLASSQEAHAGRSRSPGTSELSKGIKGCKFLGNCDAGRKSGLAKAFKFGRG</sequence>
<dbReference type="OrthoDB" id="2309723at2759"/>
<proteinExistence type="predicted"/>
<dbReference type="EMBL" id="SPHZ02000001">
    <property type="protein sequence ID" value="KAF0933126.1"/>
    <property type="molecule type" value="Genomic_DNA"/>
</dbReference>
<reference evidence="2 3" key="1">
    <citation type="submission" date="2019-11" db="EMBL/GenBank/DDBJ databases">
        <title>Whole genome sequence of Oryza granulata.</title>
        <authorList>
            <person name="Li W."/>
        </authorList>
    </citation>
    <scope>NUCLEOTIDE SEQUENCE [LARGE SCALE GENOMIC DNA]</scope>
    <source>
        <strain evidence="3">cv. Menghai</strain>
        <tissue evidence="2">Leaf</tissue>
    </source>
</reference>
<accession>A0A6G1F875</accession>
<feature type="signal peptide" evidence="1">
    <location>
        <begin position="1"/>
        <end position="25"/>
    </location>
</feature>
<keyword evidence="1" id="KW-0732">Signal</keyword>
<evidence type="ECO:0000256" key="1">
    <source>
        <dbReference type="SAM" id="SignalP"/>
    </source>
</evidence>
<organism evidence="2 3">
    <name type="scientific">Oryza meyeriana var. granulata</name>
    <dbReference type="NCBI Taxonomy" id="110450"/>
    <lineage>
        <taxon>Eukaryota</taxon>
        <taxon>Viridiplantae</taxon>
        <taxon>Streptophyta</taxon>
        <taxon>Embryophyta</taxon>
        <taxon>Tracheophyta</taxon>
        <taxon>Spermatophyta</taxon>
        <taxon>Magnoliopsida</taxon>
        <taxon>Liliopsida</taxon>
        <taxon>Poales</taxon>
        <taxon>Poaceae</taxon>
        <taxon>BOP clade</taxon>
        <taxon>Oryzoideae</taxon>
        <taxon>Oryzeae</taxon>
        <taxon>Oryzinae</taxon>
        <taxon>Oryza</taxon>
        <taxon>Oryza meyeriana</taxon>
    </lineage>
</organism>
<evidence type="ECO:0000313" key="3">
    <source>
        <dbReference type="Proteomes" id="UP000479710"/>
    </source>
</evidence>